<sequence length="547" mass="61738">MKKLKKKKKRKKVQIVPKKKIILNKILLYQFKMYRYNLFISLTILILSITIITKPVQSFVFKSYLDDHNIDERYSSIINHIESKGHNIEYLNSFSSLTSNDNFVTIGSKKLISNLPLIKDHIFNRIPVVLLNVNKEDKKEFCEMVKNVCTLNGDHNILAYIPKSKNGLEYHRVFNWINNETNNGFDSQSSSTPDYGTTAENGTFESGAHDFNGQFKSITNLLLSNLVVQPDENTQGYINLNAENDYPSQSLIPPTNVTIPFKYFESTFANSFIASIDPALASKVSKQTFSYSITNHIYLYKDVPNDCIYSIVYQNGYILPDVQLGVNDPSKAIGSFITSFGTSNKPTIGKSSSPIPSGGSLFNLESTSPHTVDQTHTFTSEVTTDMSIGVSFDITPDGPGGGASFSENWSSTSSESHTIADYGVNEMSNPVTMESAWMYHQQFPFDVYTWGYQNFGEWYKQAYTSNGKVSQPPPLSTSTLQTSTCWKWKIGNSLIDQNNNELIVNIDLSLYLSYSLIARPGFYDKHHKLFYSHSTITQTQSFDFNAF</sequence>
<evidence type="ECO:0000313" key="2">
    <source>
        <dbReference type="Proteomes" id="UP001344447"/>
    </source>
</evidence>
<dbReference type="Proteomes" id="UP001344447">
    <property type="component" value="Unassembled WGS sequence"/>
</dbReference>
<name>A0AAN7YRZ5_9MYCE</name>
<evidence type="ECO:0000313" key="1">
    <source>
        <dbReference type="EMBL" id="KAK5576756.1"/>
    </source>
</evidence>
<dbReference type="AlphaFoldDB" id="A0AAN7YRZ5"/>
<accession>A0AAN7YRZ5</accession>
<keyword evidence="2" id="KW-1185">Reference proteome</keyword>
<comment type="caution">
    <text evidence="1">The sequence shown here is derived from an EMBL/GenBank/DDBJ whole genome shotgun (WGS) entry which is preliminary data.</text>
</comment>
<dbReference type="EMBL" id="JAVFKY010000005">
    <property type="protein sequence ID" value="KAK5576756.1"/>
    <property type="molecule type" value="Genomic_DNA"/>
</dbReference>
<proteinExistence type="predicted"/>
<reference evidence="1 2" key="1">
    <citation type="submission" date="2023-11" db="EMBL/GenBank/DDBJ databases">
        <title>Dfirmibasis_genome.</title>
        <authorList>
            <person name="Edelbroek B."/>
            <person name="Kjellin J."/>
            <person name="Jerlstrom-Hultqvist J."/>
            <person name="Soderbom F."/>
        </authorList>
    </citation>
    <scope>NUCLEOTIDE SEQUENCE [LARGE SCALE GENOMIC DNA]</scope>
    <source>
        <strain evidence="1 2">TNS-C-14</strain>
    </source>
</reference>
<organism evidence="1 2">
    <name type="scientific">Dictyostelium firmibasis</name>
    <dbReference type="NCBI Taxonomy" id="79012"/>
    <lineage>
        <taxon>Eukaryota</taxon>
        <taxon>Amoebozoa</taxon>
        <taxon>Evosea</taxon>
        <taxon>Eumycetozoa</taxon>
        <taxon>Dictyostelia</taxon>
        <taxon>Dictyosteliales</taxon>
        <taxon>Dictyosteliaceae</taxon>
        <taxon>Dictyostelium</taxon>
    </lineage>
</organism>
<protein>
    <submittedName>
        <fullName evidence="1">Uncharacterized protein</fullName>
    </submittedName>
</protein>
<gene>
    <name evidence="1" type="ORF">RB653_007900</name>
</gene>